<dbReference type="SUPFAM" id="SSF46689">
    <property type="entry name" value="Homeodomain-like"/>
    <property type="match status" value="1"/>
</dbReference>
<dbReference type="OrthoDB" id="3211155at2"/>
<feature type="domain" description="HTH tetR-type" evidence="3">
    <location>
        <begin position="19"/>
        <end position="79"/>
    </location>
</feature>
<dbReference type="PROSITE" id="PS50977">
    <property type="entry name" value="HTH_TETR_2"/>
    <property type="match status" value="1"/>
</dbReference>
<evidence type="ECO:0000313" key="4">
    <source>
        <dbReference type="EMBL" id="EJZ85247.1"/>
    </source>
</evidence>
<comment type="caution">
    <text evidence="4">The sequence shown here is derived from an EMBL/GenBank/DDBJ whole genome shotgun (WGS) entry which is preliminary data.</text>
</comment>
<dbReference type="HOGENOM" id="CLU_1248422_0_0_11"/>
<keyword evidence="1 2" id="KW-0238">DNA-binding</keyword>
<dbReference type="InterPro" id="IPR009057">
    <property type="entry name" value="Homeodomain-like_sf"/>
</dbReference>
<dbReference type="InterPro" id="IPR050624">
    <property type="entry name" value="HTH-type_Tx_Regulator"/>
</dbReference>
<evidence type="ECO:0000256" key="1">
    <source>
        <dbReference type="ARBA" id="ARBA00023125"/>
    </source>
</evidence>
<evidence type="ECO:0000313" key="5">
    <source>
        <dbReference type="Proteomes" id="UP000006075"/>
    </source>
</evidence>
<reference evidence="4 5" key="1">
    <citation type="submission" date="2012-07" db="EMBL/GenBank/DDBJ databases">
        <title>The Genome Sequence of Actinomyces neuii subsp. anitratus BVS029A5.</title>
        <authorList>
            <consortium name="The Broad Institute Genome Sequencing Platform"/>
            <person name="Earl A."/>
            <person name="Ward D."/>
            <person name="Feldgarden M."/>
            <person name="Gevers D."/>
            <person name="Saerens B."/>
            <person name="Vaneechoutte M."/>
            <person name="Walker B."/>
            <person name="Young S.K."/>
            <person name="Zeng Q."/>
            <person name="Gargeya S."/>
            <person name="Fitzgerald M."/>
            <person name="Haas B."/>
            <person name="Abouelleil A."/>
            <person name="Alvarado L."/>
            <person name="Arachchi H.M."/>
            <person name="Berlin A."/>
            <person name="Chapman S.B."/>
            <person name="Goldberg J."/>
            <person name="Griggs A."/>
            <person name="Gujja S."/>
            <person name="Hansen M."/>
            <person name="Howarth C."/>
            <person name="Imamovic A."/>
            <person name="Larimer J."/>
            <person name="McCowen C."/>
            <person name="Montmayeur A."/>
            <person name="Murphy C."/>
            <person name="Neiman D."/>
            <person name="Pearson M."/>
            <person name="Priest M."/>
            <person name="Roberts A."/>
            <person name="Saif S."/>
            <person name="Shea T."/>
            <person name="Sisk P."/>
            <person name="Sykes S."/>
            <person name="Wortman J."/>
            <person name="Nusbaum C."/>
            <person name="Birren B."/>
        </authorList>
    </citation>
    <scope>NUCLEOTIDE SEQUENCE [LARGE SCALE GENOMIC DNA]</scope>
    <source>
        <strain evidence="4 5">BVS029A5</strain>
    </source>
</reference>
<sequence>MSMSVDLAAPTGWEHSKREATRQALLEGGLQLVIKTGIPAMTVGTISEAAGFTRGAFYYNFVDKSDFVSTLIGWYYQHLRVHTVEVWEELQTVLEGIDMDAPAPKRAETALTPFLDAITGNHRAIIAQEMRLYASRDQHCYEILQSAEFEWQHEIEEYFQRIMDAVNIKCTGSLKDLALLARTAYTVFDVYPEGYTDHYGETVGETPTTLSTIFELMITDK</sequence>
<protein>
    <recommendedName>
        <fullName evidence="3">HTH tetR-type domain-containing protein</fullName>
    </recommendedName>
</protein>
<keyword evidence="5" id="KW-1185">Reference proteome</keyword>
<dbReference type="RefSeq" id="WP_004808062.1">
    <property type="nucleotide sequence ID" value="NZ_JH815217.1"/>
</dbReference>
<gene>
    <name evidence="4" type="ORF">HMPREF9240_01734</name>
</gene>
<feature type="DNA-binding region" description="H-T-H motif" evidence="2">
    <location>
        <begin position="42"/>
        <end position="61"/>
    </location>
</feature>
<dbReference type="Proteomes" id="UP000006075">
    <property type="component" value="Unassembled WGS sequence"/>
</dbReference>
<organism evidence="4 5">
    <name type="scientific">Winkia neuii BV029A5</name>
    <dbReference type="NCBI Taxonomy" id="888439"/>
    <lineage>
        <taxon>Bacteria</taxon>
        <taxon>Bacillati</taxon>
        <taxon>Actinomycetota</taxon>
        <taxon>Actinomycetes</taxon>
        <taxon>Actinomycetales</taxon>
        <taxon>Actinomycetaceae</taxon>
        <taxon>Winkia</taxon>
    </lineage>
</organism>
<dbReference type="eggNOG" id="COG1309">
    <property type="taxonomic scope" value="Bacteria"/>
</dbReference>
<dbReference type="PANTHER" id="PTHR43479">
    <property type="entry name" value="ACREF/ENVCD OPERON REPRESSOR-RELATED"/>
    <property type="match status" value="1"/>
</dbReference>
<dbReference type="EMBL" id="AGWP01000009">
    <property type="protein sequence ID" value="EJZ85247.1"/>
    <property type="molecule type" value="Genomic_DNA"/>
</dbReference>
<evidence type="ECO:0000259" key="3">
    <source>
        <dbReference type="PROSITE" id="PS50977"/>
    </source>
</evidence>
<name>K0YNF1_9ACTO</name>
<accession>K0YNF1</accession>
<dbReference type="Pfam" id="PF00440">
    <property type="entry name" value="TetR_N"/>
    <property type="match status" value="1"/>
</dbReference>
<dbReference type="PANTHER" id="PTHR43479:SF11">
    <property type="entry name" value="ACREF_ENVCD OPERON REPRESSOR-RELATED"/>
    <property type="match status" value="1"/>
</dbReference>
<evidence type="ECO:0000256" key="2">
    <source>
        <dbReference type="PROSITE-ProRule" id="PRU00335"/>
    </source>
</evidence>
<dbReference type="InterPro" id="IPR001647">
    <property type="entry name" value="HTH_TetR"/>
</dbReference>
<dbReference type="AlphaFoldDB" id="K0YNF1"/>
<proteinExistence type="predicted"/>
<dbReference type="PATRIC" id="fig|888439.3.peg.1744"/>
<dbReference type="GO" id="GO:0003677">
    <property type="term" value="F:DNA binding"/>
    <property type="evidence" value="ECO:0007669"/>
    <property type="project" value="UniProtKB-UniRule"/>
</dbReference>
<dbReference type="Gene3D" id="1.10.357.10">
    <property type="entry name" value="Tetracycline Repressor, domain 2"/>
    <property type="match status" value="1"/>
</dbReference>